<evidence type="ECO:0000313" key="3">
    <source>
        <dbReference type="Proteomes" id="UP000585614"/>
    </source>
</evidence>
<dbReference type="PANTHER" id="PTHR23039">
    <property type="entry name" value="NANCE-HORAN SYNDROME PROTEIN"/>
    <property type="match status" value="1"/>
</dbReference>
<dbReference type="Proteomes" id="UP000585614">
    <property type="component" value="Unassembled WGS sequence"/>
</dbReference>
<protein>
    <recommendedName>
        <fullName evidence="4">KIAA1522</fullName>
    </recommendedName>
</protein>
<sequence>MVVFLGRHLPALLGLFKKQGSAKAESDKRLSVGSGQGPGSVVDGHQDNVFFPSGRPPHLEELHTQAQEGLRSLQHQEKQKLNKGGWDHGDTQSLQSSRTGPDEDSISFCSQTTSYTAESSTAEDALSIRSEMIQRKGVCSPARIRGQGRGWGAPSGGTQHLQLPPFLLIEYFSRLCESVNSGNTVPFVLLESHDAH</sequence>
<feature type="region of interest" description="Disordered" evidence="1">
    <location>
        <begin position="76"/>
        <end position="106"/>
    </location>
</feature>
<dbReference type="InterPro" id="IPR024845">
    <property type="entry name" value="NHS-like"/>
</dbReference>
<organism evidence="2 3">
    <name type="scientific">Rhinolophus ferrumequinum</name>
    <name type="common">Greater horseshoe bat</name>
    <dbReference type="NCBI Taxonomy" id="59479"/>
    <lineage>
        <taxon>Eukaryota</taxon>
        <taxon>Metazoa</taxon>
        <taxon>Chordata</taxon>
        <taxon>Craniata</taxon>
        <taxon>Vertebrata</taxon>
        <taxon>Euteleostomi</taxon>
        <taxon>Mammalia</taxon>
        <taxon>Eutheria</taxon>
        <taxon>Laurasiatheria</taxon>
        <taxon>Chiroptera</taxon>
        <taxon>Yinpterochiroptera</taxon>
        <taxon>Rhinolophoidea</taxon>
        <taxon>Rhinolophidae</taxon>
        <taxon>Rhinolophinae</taxon>
        <taxon>Rhinolophus</taxon>
    </lineage>
</organism>
<proteinExistence type="predicted"/>
<evidence type="ECO:0008006" key="4">
    <source>
        <dbReference type="Google" id="ProtNLM"/>
    </source>
</evidence>
<dbReference type="Pfam" id="PF15273">
    <property type="entry name" value="NHS"/>
    <property type="match status" value="1"/>
</dbReference>
<name>A0A7J7X500_RHIFE</name>
<dbReference type="PANTHER" id="PTHR23039:SF6">
    <property type="entry name" value="SIMILAR TO MKIAA1522 PROTEIN"/>
    <property type="match status" value="1"/>
</dbReference>
<comment type="caution">
    <text evidence="2">The sequence shown here is derived from an EMBL/GenBank/DDBJ whole genome shotgun (WGS) entry which is preliminary data.</text>
</comment>
<dbReference type="AlphaFoldDB" id="A0A7J7X500"/>
<dbReference type="EMBL" id="JACAGC010000009">
    <property type="protein sequence ID" value="KAF6344767.1"/>
    <property type="molecule type" value="Genomic_DNA"/>
</dbReference>
<feature type="compositionally biased region" description="Basic and acidic residues" evidence="1">
    <location>
        <begin position="76"/>
        <end position="90"/>
    </location>
</feature>
<feature type="region of interest" description="Disordered" evidence="1">
    <location>
        <begin position="24"/>
        <end position="57"/>
    </location>
</feature>
<dbReference type="GO" id="GO:0030154">
    <property type="term" value="P:cell differentiation"/>
    <property type="evidence" value="ECO:0007669"/>
    <property type="project" value="TreeGrafter"/>
</dbReference>
<evidence type="ECO:0000256" key="1">
    <source>
        <dbReference type="SAM" id="MobiDB-lite"/>
    </source>
</evidence>
<gene>
    <name evidence="2" type="ORF">mRhiFer1_007315</name>
</gene>
<accession>A0A7J7X500</accession>
<reference evidence="2 3" key="1">
    <citation type="journal article" date="2020" name="Nature">
        <title>Six reference-quality genomes reveal evolution of bat adaptations.</title>
        <authorList>
            <person name="Jebb D."/>
            <person name="Huang Z."/>
            <person name="Pippel M."/>
            <person name="Hughes G.M."/>
            <person name="Lavrichenko K."/>
            <person name="Devanna P."/>
            <person name="Winkler S."/>
            <person name="Jermiin L.S."/>
            <person name="Skirmuntt E.C."/>
            <person name="Katzourakis A."/>
            <person name="Burkitt-Gray L."/>
            <person name="Ray D.A."/>
            <person name="Sullivan K.A.M."/>
            <person name="Roscito J.G."/>
            <person name="Kirilenko B.M."/>
            <person name="Davalos L.M."/>
            <person name="Corthals A.P."/>
            <person name="Power M.L."/>
            <person name="Jones G."/>
            <person name="Ransome R.D."/>
            <person name="Dechmann D.K.N."/>
            <person name="Locatelli A.G."/>
            <person name="Puechmaille S.J."/>
            <person name="Fedrigo O."/>
            <person name="Jarvis E.D."/>
            <person name="Hiller M."/>
            <person name="Vernes S.C."/>
            <person name="Myers E.W."/>
            <person name="Teeling E.C."/>
        </authorList>
    </citation>
    <scope>NUCLEOTIDE SEQUENCE [LARGE SCALE GENOMIC DNA]</scope>
    <source>
        <strain evidence="2">MRhiFer1</strain>
        <tissue evidence="2">Lung</tissue>
    </source>
</reference>
<evidence type="ECO:0000313" key="2">
    <source>
        <dbReference type="EMBL" id="KAF6344767.1"/>
    </source>
</evidence>